<comment type="caution">
    <text evidence="9">The sequence shown here is derived from an EMBL/GenBank/DDBJ whole genome shotgun (WGS) entry which is preliminary data.</text>
</comment>
<evidence type="ECO:0000313" key="9">
    <source>
        <dbReference type="EMBL" id="KKN10344.1"/>
    </source>
</evidence>
<dbReference type="GO" id="GO:0005524">
    <property type="term" value="F:ATP binding"/>
    <property type="evidence" value="ECO:0007669"/>
    <property type="project" value="UniProtKB-KW"/>
</dbReference>
<dbReference type="InterPro" id="IPR043129">
    <property type="entry name" value="ATPase_NBD"/>
</dbReference>
<evidence type="ECO:0000259" key="8">
    <source>
        <dbReference type="Pfam" id="PF02782"/>
    </source>
</evidence>
<keyword evidence="6" id="KW-0119">Carbohydrate metabolism</keyword>
<dbReference type="Gene3D" id="1.20.58.2240">
    <property type="match status" value="1"/>
</dbReference>
<dbReference type="GO" id="GO:0019569">
    <property type="term" value="P:L-arabinose catabolic process to D-xylulose 5-phosphate"/>
    <property type="evidence" value="ECO:0007669"/>
    <property type="project" value="InterPro"/>
</dbReference>
<evidence type="ECO:0000259" key="7">
    <source>
        <dbReference type="Pfam" id="PF00370"/>
    </source>
</evidence>
<protein>
    <recommendedName>
        <fullName evidence="10">Ribulokinase</fullName>
    </recommendedName>
</protein>
<feature type="domain" description="Carbohydrate kinase FGGY N-terminal" evidence="7">
    <location>
        <begin position="7"/>
        <end position="195"/>
    </location>
</feature>
<dbReference type="CDD" id="cd07781">
    <property type="entry name" value="ASKHA_NBD_FGGY_L-RBK"/>
    <property type="match status" value="1"/>
</dbReference>
<keyword evidence="3" id="KW-0418">Kinase</keyword>
<name>A0A0F9MXD4_9ZZZZ</name>
<dbReference type="GO" id="GO:0008741">
    <property type="term" value="F:ribulokinase activity"/>
    <property type="evidence" value="ECO:0007669"/>
    <property type="project" value="InterPro"/>
</dbReference>
<evidence type="ECO:0000256" key="4">
    <source>
        <dbReference type="ARBA" id="ARBA00022840"/>
    </source>
</evidence>
<dbReference type="InterPro" id="IPR018484">
    <property type="entry name" value="FGGY_N"/>
</dbReference>
<proteinExistence type="predicted"/>
<keyword evidence="1" id="KW-0808">Transferase</keyword>
<dbReference type="Pfam" id="PF02782">
    <property type="entry name" value="FGGY_C"/>
    <property type="match status" value="1"/>
</dbReference>
<dbReference type="NCBIfam" id="TIGR01234">
    <property type="entry name" value="L-ribulokinase"/>
    <property type="match status" value="1"/>
</dbReference>
<evidence type="ECO:0000256" key="5">
    <source>
        <dbReference type="ARBA" id="ARBA00022935"/>
    </source>
</evidence>
<keyword evidence="2" id="KW-0547">Nucleotide-binding</keyword>
<dbReference type="PIRSF" id="PIRSF000538">
    <property type="entry name" value="GlpK"/>
    <property type="match status" value="1"/>
</dbReference>
<gene>
    <name evidence="9" type="ORF">LCGC14_1037490</name>
</gene>
<accession>A0A0F9MXD4</accession>
<evidence type="ECO:0000256" key="6">
    <source>
        <dbReference type="ARBA" id="ARBA00023277"/>
    </source>
</evidence>
<evidence type="ECO:0000256" key="3">
    <source>
        <dbReference type="ARBA" id="ARBA00022777"/>
    </source>
</evidence>
<dbReference type="PANTHER" id="PTHR43435">
    <property type="entry name" value="RIBULOKINASE"/>
    <property type="match status" value="1"/>
</dbReference>
<feature type="non-terminal residue" evidence="9">
    <location>
        <position position="1"/>
    </location>
</feature>
<dbReference type="Pfam" id="PF00370">
    <property type="entry name" value="FGGY_N"/>
    <property type="match status" value="1"/>
</dbReference>
<reference evidence="9" key="1">
    <citation type="journal article" date="2015" name="Nature">
        <title>Complex archaea that bridge the gap between prokaryotes and eukaryotes.</title>
        <authorList>
            <person name="Spang A."/>
            <person name="Saw J.H."/>
            <person name="Jorgensen S.L."/>
            <person name="Zaremba-Niedzwiedzka K."/>
            <person name="Martijn J."/>
            <person name="Lind A.E."/>
            <person name="van Eijk R."/>
            <person name="Schleper C."/>
            <person name="Guy L."/>
            <person name="Ettema T.J."/>
        </authorList>
    </citation>
    <scope>NUCLEOTIDE SEQUENCE</scope>
</reference>
<dbReference type="SUPFAM" id="SSF53067">
    <property type="entry name" value="Actin-like ATPase domain"/>
    <property type="match status" value="2"/>
</dbReference>
<dbReference type="EMBL" id="LAZR01004252">
    <property type="protein sequence ID" value="KKN10344.1"/>
    <property type="molecule type" value="Genomic_DNA"/>
</dbReference>
<dbReference type="InterPro" id="IPR005929">
    <property type="entry name" value="Ribulokinase"/>
</dbReference>
<dbReference type="AlphaFoldDB" id="A0A0F9MXD4"/>
<dbReference type="InterPro" id="IPR000577">
    <property type="entry name" value="Carb_kinase_FGGY"/>
</dbReference>
<dbReference type="Gene3D" id="3.30.420.40">
    <property type="match status" value="1"/>
</dbReference>
<dbReference type="GO" id="GO:0005737">
    <property type="term" value="C:cytoplasm"/>
    <property type="evidence" value="ECO:0007669"/>
    <property type="project" value="TreeGrafter"/>
</dbReference>
<keyword evidence="5" id="KW-0054">Arabinose catabolism</keyword>
<organism evidence="9">
    <name type="scientific">marine sediment metagenome</name>
    <dbReference type="NCBI Taxonomy" id="412755"/>
    <lineage>
        <taxon>unclassified sequences</taxon>
        <taxon>metagenomes</taxon>
        <taxon>ecological metagenomes</taxon>
    </lineage>
</organism>
<dbReference type="NCBIfam" id="NF003154">
    <property type="entry name" value="PRK04123.1"/>
    <property type="match status" value="1"/>
</dbReference>
<evidence type="ECO:0000256" key="2">
    <source>
        <dbReference type="ARBA" id="ARBA00022741"/>
    </source>
</evidence>
<evidence type="ECO:0000256" key="1">
    <source>
        <dbReference type="ARBA" id="ARBA00022679"/>
    </source>
</evidence>
<evidence type="ECO:0008006" key="10">
    <source>
        <dbReference type="Google" id="ProtNLM"/>
    </source>
</evidence>
<feature type="domain" description="Carbohydrate kinase FGGY C-terminal" evidence="8">
    <location>
        <begin position="295"/>
        <end position="508"/>
    </location>
</feature>
<keyword evidence="4" id="KW-0067">ATP-binding</keyword>
<dbReference type="PANTHER" id="PTHR43435:SF4">
    <property type="entry name" value="FGGY CARBOHYDRATE KINASE DOMAIN-CONTAINING PROTEIN"/>
    <property type="match status" value="1"/>
</dbReference>
<dbReference type="InterPro" id="IPR018485">
    <property type="entry name" value="FGGY_C"/>
</dbReference>
<dbReference type="GO" id="GO:0019150">
    <property type="term" value="F:D-ribulokinase activity"/>
    <property type="evidence" value="ECO:0007669"/>
    <property type="project" value="TreeGrafter"/>
</dbReference>
<sequence length="561" mass="61349">IMSRAKYVIGIDFGTDSVRVLVVNAETGKEESEAAAPYLRWAEARYCDPANNRFRQHPLDYVESLERAVRGALTKLTPEKRNKVIGIGIDTTGSTPCAVDRQGTPLALKPEFKDNPDAMFVLWKDHTAIKEADQINQLARNWGGTDFTAFEGGIYSSEWFWAKILHVLRSSTEVREAAYSWVEHCDWLPALLTGNTDPLSLKRSRCAAGHKAMWHESWGGLPPKEFLGLLHPYAAELRDRLYDKTYTSDEVAGHLSAEWAEKLGLTTNTVIAVGTFDAHSGAVGAKIDEYALVRVMGTSTCDIIVAKVSEVNGKTIRGICGQVDGSVIPGLIGLEAGQSAFGDLLAWFKDVLSWPIDNLVMTSDILSDKQKEELKNEIASNFISKLSDAAEAIPLSESIPTALDWINGRRTPDADQNLKSAISHLSLGTKAPHIFKALINAICLGSKKIADRFQEEGIRIESVVGIGGVARKSPFIMQTLANIMNMPIKVAESDQAPALGAAIYAAVASNIYPNVAEASKNMGSAYEAEYLPKPQRVQDSAYLIESYDRLGAFMETIAKKN</sequence>